<dbReference type="GO" id="GO:0007165">
    <property type="term" value="P:signal transduction"/>
    <property type="evidence" value="ECO:0007669"/>
    <property type="project" value="TreeGrafter"/>
</dbReference>
<comment type="cofactor">
    <cofactor evidence="2">
        <name>Mg(2+)</name>
        <dbReference type="ChEBI" id="CHEBI:18420"/>
    </cofactor>
</comment>
<sequence length="255" mass="27553">FHAVQVLVRDAGLYALQWFRKLDSLKTEKKGPQDLVSKADREVEKMIRERLQTLFPEDGFLGEESGTRNLDAEGIWIVDPIDGTSCFLNGLSSWCVSIAFVVKNQIEIGLIYAPCTDELFASQRGTGATLNGKPMKPSKATSLADGIVGMGYSPKSSIVATQKAFDYLFNNGGVYHDVGSAALMLAYVAAGRYIGVYEFQINSWDCLAGIAMVRETGGWTNDFLANDGLLTGNPVLVAAPGVKDAMQKLFAAAGH</sequence>
<dbReference type="GO" id="GO:0006020">
    <property type="term" value="P:inositol metabolic process"/>
    <property type="evidence" value="ECO:0007669"/>
    <property type="project" value="TreeGrafter"/>
</dbReference>
<reference evidence="7" key="1">
    <citation type="submission" date="2018-05" db="EMBL/GenBank/DDBJ databases">
        <authorList>
            <person name="Lanie J.A."/>
            <person name="Ng W.-L."/>
            <person name="Kazmierczak K.M."/>
            <person name="Andrzejewski T.M."/>
            <person name="Davidsen T.M."/>
            <person name="Wayne K.J."/>
            <person name="Tettelin H."/>
            <person name="Glass J.I."/>
            <person name="Rusch D."/>
            <person name="Podicherti R."/>
            <person name="Tsui H.-C.T."/>
            <person name="Winkler M.E."/>
        </authorList>
    </citation>
    <scope>NUCLEOTIDE SEQUENCE</scope>
</reference>
<dbReference type="SUPFAM" id="SSF56655">
    <property type="entry name" value="Carbohydrate phosphatase"/>
    <property type="match status" value="1"/>
</dbReference>
<dbReference type="GO" id="GO:0008934">
    <property type="term" value="F:inositol monophosphate 1-phosphatase activity"/>
    <property type="evidence" value="ECO:0007669"/>
    <property type="project" value="InterPro"/>
</dbReference>
<feature type="non-terminal residue" evidence="7">
    <location>
        <position position="1"/>
    </location>
</feature>
<dbReference type="PANTHER" id="PTHR20854">
    <property type="entry name" value="INOSITOL MONOPHOSPHATASE"/>
    <property type="match status" value="1"/>
</dbReference>
<evidence type="ECO:0000313" key="7">
    <source>
        <dbReference type="EMBL" id="SVA49535.1"/>
    </source>
</evidence>
<dbReference type="EMBL" id="UINC01011198">
    <property type="protein sequence ID" value="SVA49535.1"/>
    <property type="molecule type" value="Genomic_DNA"/>
</dbReference>
<dbReference type="AlphaFoldDB" id="A0A381WAM0"/>
<dbReference type="FunFam" id="3.30.540.10:FF:000003">
    <property type="entry name" value="Inositol-1-monophosphatase"/>
    <property type="match status" value="1"/>
</dbReference>
<dbReference type="PROSITE" id="PS00629">
    <property type="entry name" value="IMP_1"/>
    <property type="match status" value="1"/>
</dbReference>
<dbReference type="Gene3D" id="3.40.190.80">
    <property type="match status" value="1"/>
</dbReference>
<evidence type="ECO:0000256" key="1">
    <source>
        <dbReference type="ARBA" id="ARBA00001033"/>
    </source>
</evidence>
<evidence type="ECO:0000256" key="3">
    <source>
        <dbReference type="ARBA" id="ARBA00013106"/>
    </source>
</evidence>
<evidence type="ECO:0000256" key="6">
    <source>
        <dbReference type="ARBA" id="ARBA00022842"/>
    </source>
</evidence>
<keyword evidence="5" id="KW-0378">Hydrolase</keyword>
<dbReference type="InterPro" id="IPR000760">
    <property type="entry name" value="Inositol_monophosphatase-like"/>
</dbReference>
<dbReference type="EC" id="3.1.3.25" evidence="3"/>
<dbReference type="PANTHER" id="PTHR20854:SF4">
    <property type="entry name" value="INOSITOL-1-MONOPHOSPHATASE-RELATED"/>
    <property type="match status" value="1"/>
</dbReference>
<gene>
    <name evidence="7" type="ORF">METZ01_LOCUS102389</name>
</gene>
<dbReference type="GO" id="GO:0046872">
    <property type="term" value="F:metal ion binding"/>
    <property type="evidence" value="ECO:0007669"/>
    <property type="project" value="UniProtKB-KW"/>
</dbReference>
<keyword evidence="4" id="KW-0479">Metal-binding</keyword>
<dbReference type="InterPro" id="IPR022337">
    <property type="entry name" value="Inositol_monophosphatase_SuhB"/>
</dbReference>
<evidence type="ECO:0000256" key="5">
    <source>
        <dbReference type="ARBA" id="ARBA00022801"/>
    </source>
</evidence>
<evidence type="ECO:0000256" key="2">
    <source>
        <dbReference type="ARBA" id="ARBA00001946"/>
    </source>
</evidence>
<keyword evidence="6" id="KW-0460">Magnesium</keyword>
<dbReference type="PRINTS" id="PR00377">
    <property type="entry name" value="IMPHPHTASES"/>
</dbReference>
<dbReference type="Pfam" id="PF00459">
    <property type="entry name" value="Inositol_P"/>
    <property type="match status" value="1"/>
</dbReference>
<dbReference type="InterPro" id="IPR033942">
    <property type="entry name" value="IMPase"/>
</dbReference>
<proteinExistence type="predicted"/>
<protein>
    <recommendedName>
        <fullName evidence="3">inositol-phosphate phosphatase</fullName>
        <ecNumber evidence="3">3.1.3.25</ecNumber>
    </recommendedName>
</protein>
<accession>A0A381WAM0</accession>
<evidence type="ECO:0000256" key="4">
    <source>
        <dbReference type="ARBA" id="ARBA00022723"/>
    </source>
</evidence>
<dbReference type="PRINTS" id="PR01959">
    <property type="entry name" value="SBIMPHPHTASE"/>
</dbReference>
<dbReference type="CDD" id="cd01639">
    <property type="entry name" value="IMPase"/>
    <property type="match status" value="1"/>
</dbReference>
<name>A0A381WAM0_9ZZZZ</name>
<dbReference type="Gene3D" id="3.30.540.10">
    <property type="entry name" value="Fructose-1,6-Bisphosphatase, subunit A, domain 1"/>
    <property type="match status" value="1"/>
</dbReference>
<dbReference type="InterPro" id="IPR020583">
    <property type="entry name" value="Inositol_monoP_metal-BS"/>
</dbReference>
<organism evidence="7">
    <name type="scientific">marine metagenome</name>
    <dbReference type="NCBI Taxonomy" id="408172"/>
    <lineage>
        <taxon>unclassified sequences</taxon>
        <taxon>metagenomes</taxon>
        <taxon>ecological metagenomes</taxon>
    </lineage>
</organism>
<comment type="catalytic activity">
    <reaction evidence="1">
        <text>a myo-inositol phosphate + H2O = myo-inositol + phosphate</text>
        <dbReference type="Rhea" id="RHEA:24056"/>
        <dbReference type="ChEBI" id="CHEBI:15377"/>
        <dbReference type="ChEBI" id="CHEBI:17268"/>
        <dbReference type="ChEBI" id="CHEBI:43474"/>
        <dbReference type="ChEBI" id="CHEBI:84139"/>
        <dbReference type="EC" id="3.1.3.25"/>
    </reaction>
</comment>